<organism evidence="2 3">
    <name type="scientific">Candidatus Wildermuthbacteria bacterium GWA2_46_15</name>
    <dbReference type="NCBI Taxonomy" id="1802443"/>
    <lineage>
        <taxon>Bacteria</taxon>
        <taxon>Candidatus Wildermuthiibacteriota</taxon>
    </lineage>
</organism>
<dbReference type="PROSITE" id="PS50879">
    <property type="entry name" value="RNASE_H_1"/>
    <property type="match status" value="1"/>
</dbReference>
<dbReference type="EMBL" id="MHTO01000024">
    <property type="protein sequence ID" value="OHA62008.1"/>
    <property type="molecule type" value="Genomic_DNA"/>
</dbReference>
<gene>
    <name evidence="2" type="ORF">A2117_02360</name>
</gene>
<evidence type="ECO:0000259" key="1">
    <source>
        <dbReference type="PROSITE" id="PS50879"/>
    </source>
</evidence>
<dbReference type="Pfam" id="PF13456">
    <property type="entry name" value="RVT_3"/>
    <property type="match status" value="1"/>
</dbReference>
<evidence type="ECO:0000313" key="2">
    <source>
        <dbReference type="EMBL" id="OHA62008.1"/>
    </source>
</evidence>
<dbReference type="GO" id="GO:0003676">
    <property type="term" value="F:nucleic acid binding"/>
    <property type="evidence" value="ECO:0007669"/>
    <property type="project" value="InterPro"/>
</dbReference>
<dbReference type="InterPro" id="IPR036397">
    <property type="entry name" value="RNaseH_sf"/>
</dbReference>
<dbReference type="PANTHER" id="PTHR46387:SF2">
    <property type="entry name" value="RIBONUCLEASE HI"/>
    <property type="match status" value="1"/>
</dbReference>
<dbReference type="SUPFAM" id="SSF53098">
    <property type="entry name" value="Ribonuclease H-like"/>
    <property type="match status" value="1"/>
</dbReference>
<dbReference type="CDD" id="cd09279">
    <property type="entry name" value="RNase_HI_like"/>
    <property type="match status" value="1"/>
</dbReference>
<dbReference type="InterPro" id="IPR002156">
    <property type="entry name" value="RNaseH_domain"/>
</dbReference>
<dbReference type="AlphaFoldDB" id="A0A1G2QNF9"/>
<evidence type="ECO:0000313" key="3">
    <source>
        <dbReference type="Proteomes" id="UP000179245"/>
    </source>
</evidence>
<dbReference type="InterPro" id="IPR012337">
    <property type="entry name" value="RNaseH-like_sf"/>
</dbReference>
<accession>A0A1G2QNF9</accession>
<dbReference type="STRING" id="1802443.A2117_02360"/>
<feature type="domain" description="RNase H type-1" evidence="1">
    <location>
        <begin position="6"/>
        <end position="143"/>
    </location>
</feature>
<name>A0A1G2QNF9_9BACT</name>
<reference evidence="2 3" key="1">
    <citation type="journal article" date="2016" name="Nat. Commun.">
        <title>Thousands of microbial genomes shed light on interconnected biogeochemical processes in an aquifer system.</title>
        <authorList>
            <person name="Anantharaman K."/>
            <person name="Brown C.T."/>
            <person name="Hug L.A."/>
            <person name="Sharon I."/>
            <person name="Castelle C.J."/>
            <person name="Probst A.J."/>
            <person name="Thomas B.C."/>
            <person name="Singh A."/>
            <person name="Wilkins M.J."/>
            <person name="Karaoz U."/>
            <person name="Brodie E.L."/>
            <person name="Williams K.H."/>
            <person name="Hubbard S.S."/>
            <person name="Banfield J.F."/>
        </authorList>
    </citation>
    <scope>NUCLEOTIDE SEQUENCE [LARGE SCALE GENOMIC DNA]</scope>
</reference>
<sequence>MSDKIFPKKVIIFTDGGSRGNPGPSAIGVVLADEKGRVLKKYGQTIGEATNNQAEYQAVVFALKKLKALLGKKTVENLEVEIKSDSELLINQLQGKYKILDPDIQSLFIAVWNLKINYKKVEFTQIPREKNEMTDALANEALDQAGRTQKLI</sequence>
<dbReference type="Proteomes" id="UP000179245">
    <property type="component" value="Unassembled WGS sequence"/>
</dbReference>
<proteinExistence type="predicted"/>
<protein>
    <recommendedName>
        <fullName evidence="1">RNase H type-1 domain-containing protein</fullName>
    </recommendedName>
</protein>
<comment type="caution">
    <text evidence="2">The sequence shown here is derived from an EMBL/GenBank/DDBJ whole genome shotgun (WGS) entry which is preliminary data.</text>
</comment>
<dbReference type="PANTHER" id="PTHR46387">
    <property type="entry name" value="POLYNUCLEOTIDYL TRANSFERASE, RIBONUCLEASE H-LIKE SUPERFAMILY PROTEIN"/>
    <property type="match status" value="1"/>
</dbReference>
<dbReference type="GO" id="GO:0004523">
    <property type="term" value="F:RNA-DNA hybrid ribonuclease activity"/>
    <property type="evidence" value="ECO:0007669"/>
    <property type="project" value="InterPro"/>
</dbReference>
<dbReference type="Gene3D" id="3.30.420.10">
    <property type="entry name" value="Ribonuclease H-like superfamily/Ribonuclease H"/>
    <property type="match status" value="1"/>
</dbReference>